<dbReference type="OrthoDB" id="9801978at2"/>
<comment type="pathway">
    <text evidence="10 11">Cell wall biogenesis; peptidoglycan biosynthesis.</text>
</comment>
<evidence type="ECO:0000256" key="4">
    <source>
        <dbReference type="ARBA" id="ARBA00022741"/>
    </source>
</evidence>
<dbReference type="HAMAP" id="MF_02019">
    <property type="entry name" value="MurF"/>
    <property type="match status" value="1"/>
</dbReference>
<gene>
    <name evidence="10" type="primary">murF</name>
    <name evidence="15" type="ORF">JCM15548_250</name>
</gene>
<dbReference type="InterPro" id="IPR005863">
    <property type="entry name" value="UDP-N-AcMur_synth"/>
</dbReference>
<feature type="domain" description="Mur ligase N-terminal catalytic" evidence="12">
    <location>
        <begin position="14"/>
        <end position="82"/>
    </location>
</feature>
<keyword evidence="16" id="KW-1185">Reference proteome</keyword>
<dbReference type="STRING" id="1236989.JCM15548_250"/>
<keyword evidence="9 10" id="KW-0961">Cell wall biogenesis/degradation</keyword>
<dbReference type="PANTHER" id="PTHR43024:SF1">
    <property type="entry name" value="UDP-N-ACETYLMURAMOYL-TRIPEPTIDE--D-ALANYL-D-ALANINE LIGASE"/>
    <property type="match status" value="1"/>
</dbReference>
<dbReference type="GO" id="GO:0071555">
    <property type="term" value="P:cell wall organization"/>
    <property type="evidence" value="ECO:0007669"/>
    <property type="project" value="UniProtKB-KW"/>
</dbReference>
<dbReference type="Gene3D" id="3.90.190.20">
    <property type="entry name" value="Mur ligase, C-terminal domain"/>
    <property type="match status" value="1"/>
</dbReference>
<feature type="domain" description="Mur ligase central" evidence="14">
    <location>
        <begin position="93"/>
        <end position="280"/>
    </location>
</feature>
<feature type="domain" description="Mur ligase C-terminal" evidence="13">
    <location>
        <begin position="304"/>
        <end position="421"/>
    </location>
</feature>
<accession>A0A0E9LTJ5</accession>
<dbReference type="GO" id="GO:0047480">
    <property type="term" value="F:UDP-N-acetylmuramoyl-tripeptide-D-alanyl-D-alanine ligase activity"/>
    <property type="evidence" value="ECO:0007669"/>
    <property type="project" value="UniProtKB-UniRule"/>
</dbReference>
<dbReference type="InterPro" id="IPR004101">
    <property type="entry name" value="Mur_ligase_C"/>
</dbReference>
<keyword evidence="5 10" id="KW-0067">ATP-binding</keyword>
<dbReference type="InterPro" id="IPR000713">
    <property type="entry name" value="Mur_ligase_N"/>
</dbReference>
<evidence type="ECO:0000259" key="13">
    <source>
        <dbReference type="Pfam" id="PF02875"/>
    </source>
</evidence>
<evidence type="ECO:0000256" key="11">
    <source>
        <dbReference type="RuleBase" id="RU004136"/>
    </source>
</evidence>
<dbReference type="GO" id="GO:0009252">
    <property type="term" value="P:peptidoglycan biosynthetic process"/>
    <property type="evidence" value="ECO:0007669"/>
    <property type="project" value="UniProtKB-UniRule"/>
</dbReference>
<dbReference type="PANTHER" id="PTHR43024">
    <property type="entry name" value="UDP-N-ACETYLMURAMOYL-TRIPEPTIDE--D-ALANYL-D-ALANINE LIGASE"/>
    <property type="match status" value="1"/>
</dbReference>
<dbReference type="GO" id="GO:0008766">
    <property type="term" value="F:UDP-N-acetylmuramoylalanyl-D-glutamyl-2,6-diaminopimelate-D-alanyl-D-alanine ligase activity"/>
    <property type="evidence" value="ECO:0007669"/>
    <property type="project" value="RHEA"/>
</dbReference>
<keyword evidence="4 10" id="KW-0547">Nucleotide-binding</keyword>
<dbReference type="InterPro" id="IPR036615">
    <property type="entry name" value="Mur_ligase_C_dom_sf"/>
</dbReference>
<dbReference type="SUPFAM" id="SSF53244">
    <property type="entry name" value="MurD-like peptide ligases, peptide-binding domain"/>
    <property type="match status" value="1"/>
</dbReference>
<evidence type="ECO:0000256" key="1">
    <source>
        <dbReference type="ARBA" id="ARBA00022490"/>
    </source>
</evidence>
<dbReference type="EC" id="6.3.2.10" evidence="10 11"/>
<evidence type="ECO:0000256" key="3">
    <source>
        <dbReference type="ARBA" id="ARBA00022618"/>
    </source>
</evidence>
<comment type="subcellular location">
    <subcellularLocation>
        <location evidence="10 11">Cytoplasm</location>
    </subcellularLocation>
</comment>
<reference evidence="15 16" key="1">
    <citation type="journal article" date="2015" name="Microbes Environ.">
        <title>Distribution and evolution of nitrogen fixation genes in the phylum bacteroidetes.</title>
        <authorList>
            <person name="Inoue J."/>
            <person name="Oshima K."/>
            <person name="Suda W."/>
            <person name="Sakamoto M."/>
            <person name="Iino T."/>
            <person name="Noda S."/>
            <person name="Hongoh Y."/>
            <person name="Hattori M."/>
            <person name="Ohkuma M."/>
        </authorList>
    </citation>
    <scope>NUCLEOTIDE SEQUENCE [LARGE SCALE GENOMIC DNA]</scope>
    <source>
        <strain evidence="15">JCM 15548</strain>
    </source>
</reference>
<evidence type="ECO:0000256" key="6">
    <source>
        <dbReference type="ARBA" id="ARBA00022960"/>
    </source>
</evidence>
<evidence type="ECO:0000256" key="5">
    <source>
        <dbReference type="ARBA" id="ARBA00022840"/>
    </source>
</evidence>
<dbReference type="EMBL" id="BAZW01000001">
    <property type="protein sequence ID" value="GAO28185.1"/>
    <property type="molecule type" value="Genomic_DNA"/>
</dbReference>
<evidence type="ECO:0000256" key="7">
    <source>
        <dbReference type="ARBA" id="ARBA00022984"/>
    </source>
</evidence>
<keyword evidence="2 10" id="KW-0436">Ligase</keyword>
<evidence type="ECO:0000259" key="12">
    <source>
        <dbReference type="Pfam" id="PF01225"/>
    </source>
</evidence>
<dbReference type="GO" id="GO:0008360">
    <property type="term" value="P:regulation of cell shape"/>
    <property type="evidence" value="ECO:0007669"/>
    <property type="project" value="UniProtKB-KW"/>
</dbReference>
<dbReference type="GO" id="GO:0005524">
    <property type="term" value="F:ATP binding"/>
    <property type="evidence" value="ECO:0007669"/>
    <property type="project" value="UniProtKB-UniRule"/>
</dbReference>
<comment type="caution">
    <text evidence="15">The sequence shown here is derived from an EMBL/GenBank/DDBJ whole genome shotgun (WGS) entry which is preliminary data.</text>
</comment>
<dbReference type="Pfam" id="PF08245">
    <property type="entry name" value="Mur_ligase_M"/>
    <property type="match status" value="1"/>
</dbReference>
<dbReference type="InterPro" id="IPR036565">
    <property type="entry name" value="Mur-like_cat_sf"/>
</dbReference>
<organism evidence="15 16">
    <name type="scientific">Geofilum rubicundum JCM 15548</name>
    <dbReference type="NCBI Taxonomy" id="1236989"/>
    <lineage>
        <taxon>Bacteria</taxon>
        <taxon>Pseudomonadati</taxon>
        <taxon>Bacteroidota</taxon>
        <taxon>Bacteroidia</taxon>
        <taxon>Marinilabiliales</taxon>
        <taxon>Marinilabiliaceae</taxon>
        <taxon>Geofilum</taxon>
    </lineage>
</organism>
<evidence type="ECO:0000256" key="2">
    <source>
        <dbReference type="ARBA" id="ARBA00022598"/>
    </source>
</evidence>
<evidence type="ECO:0000256" key="9">
    <source>
        <dbReference type="ARBA" id="ARBA00023316"/>
    </source>
</evidence>
<dbReference type="Gene3D" id="3.40.1190.10">
    <property type="entry name" value="Mur-like, catalytic domain"/>
    <property type="match status" value="1"/>
</dbReference>
<dbReference type="UniPathway" id="UPA00219"/>
<comment type="function">
    <text evidence="10 11">Involved in cell wall formation. Catalyzes the final step in the synthesis of UDP-N-acetylmuramoyl-pentapeptide, the precursor of murein.</text>
</comment>
<keyword evidence="6 10" id="KW-0133">Cell shape</keyword>
<feature type="binding site" evidence="10">
    <location>
        <begin position="95"/>
        <end position="101"/>
    </location>
    <ligand>
        <name>ATP</name>
        <dbReference type="ChEBI" id="CHEBI:30616"/>
    </ligand>
</feature>
<dbReference type="Pfam" id="PF01225">
    <property type="entry name" value="Mur_ligase"/>
    <property type="match status" value="1"/>
</dbReference>
<proteinExistence type="inferred from homology"/>
<dbReference type="GO" id="GO:0005737">
    <property type="term" value="C:cytoplasm"/>
    <property type="evidence" value="ECO:0007669"/>
    <property type="project" value="UniProtKB-SubCell"/>
</dbReference>
<dbReference type="NCBIfam" id="TIGR01143">
    <property type="entry name" value="murF"/>
    <property type="match status" value="1"/>
</dbReference>
<name>A0A0E9LTJ5_9BACT</name>
<evidence type="ECO:0000313" key="15">
    <source>
        <dbReference type="EMBL" id="GAO28185.1"/>
    </source>
</evidence>
<dbReference type="InterPro" id="IPR035911">
    <property type="entry name" value="MurE/MurF_N"/>
</dbReference>
<dbReference type="Pfam" id="PF02875">
    <property type="entry name" value="Mur_ligase_C"/>
    <property type="match status" value="1"/>
</dbReference>
<dbReference type="GO" id="GO:0051301">
    <property type="term" value="P:cell division"/>
    <property type="evidence" value="ECO:0007669"/>
    <property type="project" value="UniProtKB-KW"/>
</dbReference>
<dbReference type="Gene3D" id="3.40.1390.10">
    <property type="entry name" value="MurE/MurF, N-terminal domain"/>
    <property type="match status" value="1"/>
</dbReference>
<keyword evidence="8 10" id="KW-0131">Cell cycle</keyword>
<evidence type="ECO:0000256" key="8">
    <source>
        <dbReference type="ARBA" id="ARBA00023306"/>
    </source>
</evidence>
<evidence type="ECO:0000256" key="10">
    <source>
        <dbReference type="HAMAP-Rule" id="MF_02019"/>
    </source>
</evidence>
<sequence length="432" mass="47534">MEQIYQQYLLSRKVTTDSRNCPPGSIYFSLKGERFDGNEFALEALSKGCEMAVVDDVRLKNEKGCIWVSDALEALQSLARHHRQASGVKVIGITGSNGKTTTKELMAQVLSRKYKVWFTQGNLNNHIGVPLTLLSMPEATEMVVLEMGANHQGEIARLCEIGRPDFGLITNVGKAHIEGFGSFEGIKIGKGELYRFLKREGRPVFINRENAHLKEMLGTGFEDAFQYGTGDACDVKGSGARVNPFLSFFWQRKGVSEPFEQQTQLTGIYNLENALAAIAVGIFFGVSDADIHAAIAAYQPANQRSQVVKTGTNKIIMDAYNANPSSMAVALENFRSIPAEKRVVVLGGMKELGIESSAEHQILMDQLKAMAPDLAFLVGPEFKELVPKTKGYFWFESGEALIRHLTSHPVENALVLVKGSRANQLEKALSVL</sequence>
<dbReference type="AlphaFoldDB" id="A0A0E9LTJ5"/>
<dbReference type="InterPro" id="IPR051046">
    <property type="entry name" value="MurCDEF_CellWall_CoF430Synth"/>
</dbReference>
<dbReference type="Proteomes" id="UP000032900">
    <property type="component" value="Unassembled WGS sequence"/>
</dbReference>
<evidence type="ECO:0000259" key="14">
    <source>
        <dbReference type="Pfam" id="PF08245"/>
    </source>
</evidence>
<keyword evidence="3 10" id="KW-0132">Cell division</keyword>
<dbReference type="SUPFAM" id="SSF63418">
    <property type="entry name" value="MurE/MurF N-terminal domain"/>
    <property type="match status" value="1"/>
</dbReference>
<dbReference type="SUPFAM" id="SSF53623">
    <property type="entry name" value="MurD-like peptide ligases, catalytic domain"/>
    <property type="match status" value="1"/>
</dbReference>
<comment type="catalytic activity">
    <reaction evidence="10 11">
        <text>D-alanyl-D-alanine + UDP-N-acetyl-alpha-D-muramoyl-L-alanyl-gamma-D-glutamyl-meso-2,6-diaminopimelate + ATP = UDP-N-acetyl-alpha-D-muramoyl-L-alanyl-gamma-D-glutamyl-meso-2,6-diaminopimeloyl-D-alanyl-D-alanine + ADP + phosphate + H(+)</text>
        <dbReference type="Rhea" id="RHEA:28374"/>
        <dbReference type="ChEBI" id="CHEBI:15378"/>
        <dbReference type="ChEBI" id="CHEBI:30616"/>
        <dbReference type="ChEBI" id="CHEBI:43474"/>
        <dbReference type="ChEBI" id="CHEBI:57822"/>
        <dbReference type="ChEBI" id="CHEBI:61386"/>
        <dbReference type="ChEBI" id="CHEBI:83905"/>
        <dbReference type="ChEBI" id="CHEBI:456216"/>
        <dbReference type="EC" id="6.3.2.10"/>
    </reaction>
</comment>
<protein>
    <recommendedName>
        <fullName evidence="10 11">UDP-N-acetylmuramoyl-tripeptide--D-alanyl-D-alanine ligase</fullName>
        <ecNumber evidence="10 11">6.3.2.10</ecNumber>
    </recommendedName>
    <alternativeName>
        <fullName evidence="10">D-alanyl-D-alanine-adding enzyme</fullName>
    </alternativeName>
</protein>
<dbReference type="InterPro" id="IPR013221">
    <property type="entry name" value="Mur_ligase_cen"/>
</dbReference>
<comment type="similarity">
    <text evidence="10">Belongs to the MurCDEF family. MurF subfamily.</text>
</comment>
<evidence type="ECO:0000313" key="16">
    <source>
        <dbReference type="Proteomes" id="UP000032900"/>
    </source>
</evidence>
<dbReference type="RefSeq" id="WP_157482299.1">
    <property type="nucleotide sequence ID" value="NZ_BAZW01000001.1"/>
</dbReference>
<keyword evidence="7 10" id="KW-0573">Peptidoglycan synthesis</keyword>
<keyword evidence="1 10" id="KW-0963">Cytoplasm</keyword>